<sequence>QLIWHKPLLINQTEKSKNASPNYMKESIYALKRNKKGYCKGFRNVTMLLSDGTKLNLNLQKYVLPFLIRSMLHAESQRLKTSKHRLLQVIDLGKYVLQCSLVLG</sequence>
<evidence type="ECO:0000313" key="2">
    <source>
        <dbReference type="Proteomes" id="UP000237105"/>
    </source>
</evidence>
<comment type="caution">
    <text evidence="1">The sequence shown here is derived from an EMBL/GenBank/DDBJ whole genome shotgun (WGS) entry which is preliminary data.</text>
</comment>
<keyword evidence="2" id="KW-1185">Reference proteome</keyword>
<accession>A0A2P5DDZ0</accession>
<feature type="non-terminal residue" evidence="1">
    <location>
        <position position="1"/>
    </location>
</feature>
<dbReference type="EMBL" id="JXTB01000044">
    <property type="protein sequence ID" value="PON71516.1"/>
    <property type="molecule type" value="Genomic_DNA"/>
</dbReference>
<reference evidence="2" key="1">
    <citation type="submission" date="2016-06" db="EMBL/GenBank/DDBJ databases">
        <title>Parallel loss of symbiosis genes in relatives of nitrogen-fixing non-legume Parasponia.</title>
        <authorList>
            <person name="Van Velzen R."/>
            <person name="Holmer R."/>
            <person name="Bu F."/>
            <person name="Rutten L."/>
            <person name="Van Zeijl A."/>
            <person name="Liu W."/>
            <person name="Santuari L."/>
            <person name="Cao Q."/>
            <person name="Sharma T."/>
            <person name="Shen D."/>
            <person name="Roswanjaya Y."/>
            <person name="Wardhani T."/>
            <person name="Kalhor M.S."/>
            <person name="Jansen J."/>
            <person name="Van den Hoogen J."/>
            <person name="Gungor B."/>
            <person name="Hartog M."/>
            <person name="Hontelez J."/>
            <person name="Verver J."/>
            <person name="Yang W.-C."/>
            <person name="Schijlen E."/>
            <person name="Repin R."/>
            <person name="Schilthuizen M."/>
            <person name="Schranz E."/>
            <person name="Heidstra R."/>
            <person name="Miyata K."/>
            <person name="Fedorova E."/>
            <person name="Kohlen W."/>
            <person name="Bisseling T."/>
            <person name="Smit S."/>
            <person name="Geurts R."/>
        </authorList>
    </citation>
    <scope>NUCLEOTIDE SEQUENCE [LARGE SCALE GENOMIC DNA]</scope>
    <source>
        <strain evidence="2">cv. WU1-14</strain>
    </source>
</reference>
<dbReference type="AlphaFoldDB" id="A0A2P5DDZ0"/>
<name>A0A2P5DDZ0_PARAD</name>
<dbReference type="OrthoDB" id="10346665at2759"/>
<dbReference type="Proteomes" id="UP000237105">
    <property type="component" value="Unassembled WGS sequence"/>
</dbReference>
<evidence type="ECO:0000313" key="1">
    <source>
        <dbReference type="EMBL" id="PON71516.1"/>
    </source>
</evidence>
<proteinExistence type="predicted"/>
<protein>
    <submittedName>
        <fullName evidence="1">Uncharacterized protein</fullName>
    </submittedName>
</protein>
<gene>
    <name evidence="1" type="ORF">PanWU01x14_073130</name>
</gene>
<organism evidence="1 2">
    <name type="scientific">Parasponia andersonii</name>
    <name type="common">Sponia andersonii</name>
    <dbReference type="NCBI Taxonomy" id="3476"/>
    <lineage>
        <taxon>Eukaryota</taxon>
        <taxon>Viridiplantae</taxon>
        <taxon>Streptophyta</taxon>
        <taxon>Embryophyta</taxon>
        <taxon>Tracheophyta</taxon>
        <taxon>Spermatophyta</taxon>
        <taxon>Magnoliopsida</taxon>
        <taxon>eudicotyledons</taxon>
        <taxon>Gunneridae</taxon>
        <taxon>Pentapetalae</taxon>
        <taxon>rosids</taxon>
        <taxon>fabids</taxon>
        <taxon>Rosales</taxon>
        <taxon>Cannabaceae</taxon>
        <taxon>Parasponia</taxon>
    </lineage>
</organism>